<comment type="caution">
    <text evidence="2">The sequence shown here is derived from an EMBL/GenBank/DDBJ whole genome shotgun (WGS) entry which is preliminary data.</text>
</comment>
<dbReference type="Proteomes" id="UP000316316">
    <property type="component" value="Unassembled WGS sequence"/>
</dbReference>
<reference evidence="2 3" key="1">
    <citation type="submission" date="2017-10" db="EMBL/GenBank/DDBJ databases">
        <title>FDA dAtabase for Regulatory Grade micrObial Sequences (FDA-ARGOS): Supporting development and validation of Infectious Disease Dx tests.</title>
        <authorList>
            <person name="Campos J."/>
            <person name="Goldberg B."/>
            <person name="Tallon L.J."/>
            <person name="Sadzewicz L."/>
            <person name="Sengamalay N."/>
            <person name="Ott S."/>
            <person name="Godinez A."/>
            <person name="Nagaraj S."/>
            <person name="Vyas G."/>
            <person name="Aluvathingal J."/>
            <person name="Nadendla S."/>
            <person name="Geyer C."/>
            <person name="Nandy P."/>
            <person name="Hobson J."/>
            <person name="Sichtig H."/>
        </authorList>
    </citation>
    <scope>NUCLEOTIDE SEQUENCE [LARGE SCALE GENOMIC DNA]</scope>
    <source>
        <strain evidence="2 3">FDAARGOS_185</strain>
    </source>
</reference>
<evidence type="ECO:0000313" key="3">
    <source>
        <dbReference type="Proteomes" id="UP000316316"/>
    </source>
</evidence>
<feature type="transmembrane region" description="Helical" evidence="1">
    <location>
        <begin position="308"/>
        <end position="326"/>
    </location>
</feature>
<feature type="transmembrane region" description="Helical" evidence="1">
    <location>
        <begin position="12"/>
        <end position="33"/>
    </location>
</feature>
<feature type="transmembrane region" description="Helical" evidence="1">
    <location>
        <begin position="109"/>
        <end position="125"/>
    </location>
</feature>
<accession>A0A2N8PW10</accession>
<feature type="transmembrane region" description="Helical" evidence="1">
    <location>
        <begin position="228"/>
        <end position="249"/>
    </location>
</feature>
<evidence type="ECO:0000256" key="1">
    <source>
        <dbReference type="SAM" id="Phobius"/>
    </source>
</evidence>
<feature type="transmembrane region" description="Helical" evidence="1">
    <location>
        <begin position="87"/>
        <end position="103"/>
    </location>
</feature>
<feature type="transmembrane region" description="Helical" evidence="1">
    <location>
        <begin position="191"/>
        <end position="208"/>
    </location>
</feature>
<dbReference type="GeneID" id="69568257"/>
<name>A0A2N8PW10_ENTAV</name>
<feature type="transmembrane region" description="Helical" evidence="1">
    <location>
        <begin position="132"/>
        <end position="150"/>
    </location>
</feature>
<protein>
    <submittedName>
        <fullName evidence="2">DUF1576 domain-containing protein</fullName>
    </submittedName>
</protein>
<dbReference type="RefSeq" id="WP_049221497.1">
    <property type="nucleotide sequence ID" value="NZ_CABGUH010000005.1"/>
</dbReference>
<gene>
    <name evidence="2" type="ORF">AUF17_06895</name>
</gene>
<keyword evidence="1" id="KW-0472">Membrane</keyword>
<feature type="transmembrane region" description="Helical" evidence="1">
    <location>
        <begin position="156"/>
        <end position="179"/>
    </location>
</feature>
<dbReference type="Pfam" id="PF07613">
    <property type="entry name" value="DUF1576"/>
    <property type="match status" value="2"/>
</dbReference>
<keyword evidence="1" id="KW-1133">Transmembrane helix</keyword>
<sequence>MGKTKHVLLSTNIIFIFLLSYGLVLTLSAFFLASSNELTMGMLRIIKAPSNLITDYVHIAGVGPAFLNSGLLTLSSLFLLRKHKHHFCSLTVSVIMMLSGFSFFGKNIINSAPIILGCLLYLRIHHSGRQDLLVMGLLSTCLSPIVSTIYCAPDHFFISNTFIALAAGLFIGYTILPIFEFLKVHTKELNLYNMGFSAGFIGVLGNLATRNVLAIKIVPHALSFDHHYALLSFLVALLTVPFLIFLSFYKRNITRTKHLLLDLKKIARFSLYGYLAVIFTLILKVPLSGILVGAILTFAGFSMYNFKFRYFFFPALGVFLAALFFYQDTATTNNIVIMLFASTLSPMTRKYGLVTGTLSGGIFSLITRNTHYLTAGINLYNCGFAGGITVLLMDFVRVQFYKHSKIKAYFQTWHLRIIEIEKKLIARFLAFSQTFLFKITTMKDDQL</sequence>
<dbReference type="EMBL" id="PDXQ01000001">
    <property type="protein sequence ID" value="TRZ33822.1"/>
    <property type="molecule type" value="Genomic_DNA"/>
</dbReference>
<keyword evidence="1" id="KW-0812">Transmembrane</keyword>
<organism evidence="2 3">
    <name type="scientific">Enterococcus avium</name>
    <name type="common">Streptococcus avium</name>
    <dbReference type="NCBI Taxonomy" id="33945"/>
    <lineage>
        <taxon>Bacteria</taxon>
        <taxon>Bacillati</taxon>
        <taxon>Bacillota</taxon>
        <taxon>Bacilli</taxon>
        <taxon>Lactobacillales</taxon>
        <taxon>Enterococcaceae</taxon>
        <taxon>Enterococcus</taxon>
    </lineage>
</organism>
<proteinExistence type="predicted"/>
<feature type="transmembrane region" description="Helical" evidence="1">
    <location>
        <begin position="269"/>
        <end position="296"/>
    </location>
</feature>
<dbReference type="InterPro" id="IPR011470">
    <property type="entry name" value="DUF1576"/>
</dbReference>
<dbReference type="AlphaFoldDB" id="A0A2N8PW10"/>
<evidence type="ECO:0000313" key="2">
    <source>
        <dbReference type="EMBL" id="TRZ33822.1"/>
    </source>
</evidence>
<feature type="transmembrane region" description="Helical" evidence="1">
    <location>
        <begin position="372"/>
        <end position="396"/>
    </location>
</feature>
<feature type="transmembrane region" description="Helical" evidence="1">
    <location>
        <begin position="56"/>
        <end position="80"/>
    </location>
</feature>